<dbReference type="Proteomes" id="UP000076603">
    <property type="component" value="Unassembled WGS sequence"/>
</dbReference>
<dbReference type="SMART" id="SM00347">
    <property type="entry name" value="HTH_MARR"/>
    <property type="match status" value="1"/>
</dbReference>
<keyword evidence="2" id="KW-0238">DNA-binding</keyword>
<dbReference type="PANTHER" id="PTHR42756:SF1">
    <property type="entry name" value="TRANSCRIPTIONAL REPRESSOR OF EMRAB OPERON"/>
    <property type="match status" value="1"/>
</dbReference>
<dbReference type="GO" id="GO:0003677">
    <property type="term" value="F:DNA binding"/>
    <property type="evidence" value="ECO:0007669"/>
    <property type="project" value="UniProtKB-KW"/>
</dbReference>
<evidence type="ECO:0000256" key="3">
    <source>
        <dbReference type="ARBA" id="ARBA00023163"/>
    </source>
</evidence>
<dbReference type="PATRIC" id="fig|1121326.3.peg.2527"/>
<evidence type="ECO:0000313" key="6">
    <source>
        <dbReference type="Proteomes" id="UP000076603"/>
    </source>
</evidence>
<proteinExistence type="predicted"/>
<dbReference type="SUPFAM" id="SSF46785">
    <property type="entry name" value="Winged helix' DNA-binding domain"/>
    <property type="match status" value="1"/>
</dbReference>
<organism evidence="5 6">
    <name type="scientific">Clostridium magnum DSM 2767</name>
    <dbReference type="NCBI Taxonomy" id="1121326"/>
    <lineage>
        <taxon>Bacteria</taxon>
        <taxon>Bacillati</taxon>
        <taxon>Bacillota</taxon>
        <taxon>Clostridia</taxon>
        <taxon>Eubacteriales</taxon>
        <taxon>Clostridiaceae</taxon>
        <taxon>Clostridium</taxon>
    </lineage>
</organism>
<dbReference type="OrthoDB" id="9808725at2"/>
<name>A0A162TJ51_9CLOT</name>
<protein>
    <submittedName>
        <fullName evidence="5">HTH-type transcriptional regulator MhqR</fullName>
    </submittedName>
</protein>
<dbReference type="InterPro" id="IPR036388">
    <property type="entry name" value="WH-like_DNA-bd_sf"/>
</dbReference>
<dbReference type="Pfam" id="PF01047">
    <property type="entry name" value="MarR"/>
    <property type="match status" value="1"/>
</dbReference>
<accession>A0A162TJ51</accession>
<gene>
    <name evidence="5" type="primary">mhqR_1</name>
    <name evidence="5" type="ORF">CLMAG_25250</name>
</gene>
<dbReference type="InterPro" id="IPR036390">
    <property type="entry name" value="WH_DNA-bd_sf"/>
</dbReference>
<comment type="caution">
    <text evidence="5">The sequence shown here is derived from an EMBL/GenBank/DDBJ whole genome shotgun (WGS) entry which is preliminary data.</text>
</comment>
<evidence type="ECO:0000256" key="1">
    <source>
        <dbReference type="ARBA" id="ARBA00023015"/>
    </source>
</evidence>
<dbReference type="PANTHER" id="PTHR42756">
    <property type="entry name" value="TRANSCRIPTIONAL REGULATOR, MARR"/>
    <property type="match status" value="1"/>
</dbReference>
<dbReference type="PROSITE" id="PS50995">
    <property type="entry name" value="HTH_MARR_2"/>
    <property type="match status" value="1"/>
</dbReference>
<dbReference type="InterPro" id="IPR023187">
    <property type="entry name" value="Tscrpt_reg_MarR-type_CS"/>
</dbReference>
<keyword evidence="3" id="KW-0804">Transcription</keyword>
<dbReference type="PRINTS" id="PR00598">
    <property type="entry name" value="HTHMARR"/>
</dbReference>
<evidence type="ECO:0000256" key="2">
    <source>
        <dbReference type="ARBA" id="ARBA00023125"/>
    </source>
</evidence>
<dbReference type="EMBL" id="LWAE01000002">
    <property type="protein sequence ID" value="KZL92711.1"/>
    <property type="molecule type" value="Genomic_DNA"/>
</dbReference>
<dbReference type="GO" id="GO:0003700">
    <property type="term" value="F:DNA-binding transcription factor activity"/>
    <property type="evidence" value="ECO:0007669"/>
    <property type="project" value="InterPro"/>
</dbReference>
<dbReference type="Gene3D" id="1.10.10.10">
    <property type="entry name" value="Winged helix-like DNA-binding domain superfamily/Winged helix DNA-binding domain"/>
    <property type="match status" value="1"/>
</dbReference>
<evidence type="ECO:0000313" key="5">
    <source>
        <dbReference type="EMBL" id="KZL92711.1"/>
    </source>
</evidence>
<dbReference type="InterPro" id="IPR000835">
    <property type="entry name" value="HTH_MarR-typ"/>
</dbReference>
<dbReference type="AlphaFoldDB" id="A0A162TJ51"/>
<feature type="domain" description="HTH marR-type" evidence="4">
    <location>
        <begin position="31"/>
        <end position="168"/>
    </location>
</feature>
<evidence type="ECO:0000259" key="4">
    <source>
        <dbReference type="PROSITE" id="PS50995"/>
    </source>
</evidence>
<dbReference type="STRING" id="1121326.CLMAG_25250"/>
<dbReference type="RefSeq" id="WP_066622382.1">
    <property type="nucleotide sequence ID" value="NZ_FQXL01000021.1"/>
</dbReference>
<dbReference type="PROSITE" id="PS01117">
    <property type="entry name" value="HTH_MARR_1"/>
    <property type="match status" value="1"/>
</dbReference>
<sequence length="168" mass="18908">MEDFKFSLRDIPKREILNEYSSRFSGINVEAVESCIALLRTASDISKILDEHFSKYGISEGKFTVLMLLYRQSDYQLSPIELSKKAEVTKGTMTGLIAGLENQGFIEKIPNPCDQRGYLVRLSSKGLCMLEEILPIHYTIIAKLMSGLGNDQLKELTSLLNLLSKNLL</sequence>
<keyword evidence="1" id="KW-0805">Transcription regulation</keyword>
<keyword evidence="6" id="KW-1185">Reference proteome</keyword>
<reference evidence="5 6" key="1">
    <citation type="submission" date="2016-04" db="EMBL/GenBank/DDBJ databases">
        <title>Genome sequence of Clostridium magnum DSM 2767.</title>
        <authorList>
            <person name="Poehlein A."/>
            <person name="Uhlig R."/>
            <person name="Fischer R."/>
            <person name="Bahl H."/>
            <person name="Daniel R."/>
        </authorList>
    </citation>
    <scope>NUCLEOTIDE SEQUENCE [LARGE SCALE GENOMIC DNA]</scope>
    <source>
        <strain evidence="5 6">DSM 2767</strain>
    </source>
</reference>